<name>A0A413RLP2_9CELL</name>
<keyword evidence="4" id="KW-1185">Reference proteome</keyword>
<organism evidence="3 4">
    <name type="scientific">Cellulomonas rhizosphaerae</name>
    <dbReference type="NCBI Taxonomy" id="2293719"/>
    <lineage>
        <taxon>Bacteria</taxon>
        <taxon>Bacillati</taxon>
        <taxon>Actinomycetota</taxon>
        <taxon>Actinomycetes</taxon>
        <taxon>Micrococcales</taxon>
        <taxon>Cellulomonadaceae</taxon>
        <taxon>Cellulomonas</taxon>
    </lineage>
</organism>
<protein>
    <submittedName>
        <fullName evidence="3">Alpha/beta hydrolase</fullName>
    </submittedName>
</protein>
<dbReference type="SUPFAM" id="SSF53474">
    <property type="entry name" value="alpha/beta-Hydrolases"/>
    <property type="match status" value="1"/>
</dbReference>
<evidence type="ECO:0000256" key="1">
    <source>
        <dbReference type="SAM" id="SignalP"/>
    </source>
</evidence>
<dbReference type="InterPro" id="IPR000073">
    <property type="entry name" value="AB_hydrolase_1"/>
</dbReference>
<gene>
    <name evidence="3" type="ORF">D1825_09260</name>
</gene>
<proteinExistence type="predicted"/>
<keyword evidence="3" id="KW-0378">Hydrolase</keyword>
<dbReference type="GO" id="GO:0016787">
    <property type="term" value="F:hydrolase activity"/>
    <property type="evidence" value="ECO:0007669"/>
    <property type="project" value="UniProtKB-KW"/>
</dbReference>
<dbReference type="Gene3D" id="3.40.50.1820">
    <property type="entry name" value="alpha/beta hydrolase"/>
    <property type="match status" value="1"/>
</dbReference>
<dbReference type="Pfam" id="PF12697">
    <property type="entry name" value="Abhydrolase_6"/>
    <property type="match status" value="1"/>
</dbReference>
<dbReference type="RefSeq" id="WP_118767136.1">
    <property type="nucleotide sequence ID" value="NZ_QWKP01000189.1"/>
</dbReference>
<keyword evidence="1" id="KW-0732">Signal</keyword>
<dbReference type="PANTHER" id="PTHR37017:SF11">
    <property type="entry name" value="ESTERASE_LIPASE_THIOESTERASE DOMAIN-CONTAINING PROTEIN"/>
    <property type="match status" value="1"/>
</dbReference>
<dbReference type="InterPro" id="IPR052897">
    <property type="entry name" value="Sec-Metab_Biosynth_Hydrolase"/>
</dbReference>
<dbReference type="PANTHER" id="PTHR37017">
    <property type="entry name" value="AB HYDROLASE-1 DOMAIN-CONTAINING PROTEIN-RELATED"/>
    <property type="match status" value="1"/>
</dbReference>
<comment type="caution">
    <text evidence="3">The sequence shown here is derived from an EMBL/GenBank/DDBJ whole genome shotgun (WGS) entry which is preliminary data.</text>
</comment>
<feature type="signal peptide" evidence="1">
    <location>
        <begin position="1"/>
        <end position="26"/>
    </location>
</feature>
<evidence type="ECO:0000313" key="4">
    <source>
        <dbReference type="Proteomes" id="UP000283374"/>
    </source>
</evidence>
<dbReference type="OrthoDB" id="9814966at2"/>
<reference evidence="3 4" key="1">
    <citation type="submission" date="2018-08" db="EMBL/GenBank/DDBJ databases">
        <title>Cellulomonas rhizosphaerae sp. nov., a novel actinomycete isolated from soil.</title>
        <authorList>
            <person name="Tian Y."/>
        </authorList>
    </citation>
    <scope>NUCLEOTIDE SEQUENCE [LARGE SCALE GENOMIC DNA]</scope>
    <source>
        <strain evidence="3 4">NEAU-TCZ24</strain>
    </source>
</reference>
<accession>A0A413RLP2</accession>
<dbReference type="AlphaFoldDB" id="A0A413RLP2"/>
<dbReference type="EMBL" id="QWKP01000189">
    <property type="protein sequence ID" value="RHA41013.1"/>
    <property type="molecule type" value="Genomic_DNA"/>
</dbReference>
<feature type="domain" description="AB hydrolase-1" evidence="2">
    <location>
        <begin position="70"/>
        <end position="288"/>
    </location>
</feature>
<sequence>MFTKLRSRTSALLTVPIALVTLLATTAATSTLPSIGWGATSSTAATVSATTVGARTDGPAPVHRGKAPTVVLVHGAFADASGWNAVTTRLVAHGYTVLAPPNPLRGLTADAEYLRTFLSTIAGPVVLVGHSYGGAVITNAATGNPNVKALVYVAAYALAEGENVAAANELGGGHSDLLDHIVVRPYPGAPEQDGDVYVNPGSFRSIFAHDLPRSQTTAMAAGQRPATFGALITPSGPPAWKTIPSWYLRAGDDHLIPPAAQAAMAARAGSWTRTIASSHVAMMSHPGATTKIILRAIHSTD</sequence>
<feature type="chain" id="PRO_5038359108" evidence="1">
    <location>
        <begin position="27"/>
        <end position="301"/>
    </location>
</feature>
<evidence type="ECO:0000259" key="2">
    <source>
        <dbReference type="Pfam" id="PF12697"/>
    </source>
</evidence>
<dbReference type="InterPro" id="IPR029058">
    <property type="entry name" value="AB_hydrolase_fold"/>
</dbReference>
<evidence type="ECO:0000313" key="3">
    <source>
        <dbReference type="EMBL" id="RHA41013.1"/>
    </source>
</evidence>
<dbReference type="Proteomes" id="UP000283374">
    <property type="component" value="Unassembled WGS sequence"/>
</dbReference>